<feature type="non-terminal residue" evidence="1">
    <location>
        <position position="1"/>
    </location>
</feature>
<dbReference type="Proteomes" id="UP001529510">
    <property type="component" value="Unassembled WGS sequence"/>
</dbReference>
<sequence>SDNERLYAQHLQNKLLPDHTYSVVSGGEPLAIPDLTWEQLKHFHTTHYHPSNAR</sequence>
<dbReference type="SUPFAM" id="SSF63411">
    <property type="entry name" value="LuxS/MPP-like metallohydrolase"/>
    <property type="match status" value="1"/>
</dbReference>
<dbReference type="EMBL" id="JAMKFB020000002">
    <property type="protein sequence ID" value="KAL0201625.1"/>
    <property type="molecule type" value="Genomic_DNA"/>
</dbReference>
<evidence type="ECO:0000313" key="2">
    <source>
        <dbReference type="Proteomes" id="UP001529510"/>
    </source>
</evidence>
<dbReference type="InterPro" id="IPR011249">
    <property type="entry name" value="Metalloenz_LuxS/M16"/>
</dbReference>
<evidence type="ECO:0000313" key="1">
    <source>
        <dbReference type="EMBL" id="KAL0201625.1"/>
    </source>
</evidence>
<keyword evidence="2" id="KW-1185">Reference proteome</keyword>
<gene>
    <name evidence="1" type="ORF">M9458_004812</name>
</gene>
<dbReference type="Gene3D" id="3.30.830.10">
    <property type="entry name" value="Metalloenzyme, LuxS/M16 peptidase-like"/>
    <property type="match status" value="1"/>
</dbReference>
<organism evidence="1 2">
    <name type="scientific">Cirrhinus mrigala</name>
    <name type="common">Mrigala</name>
    <dbReference type="NCBI Taxonomy" id="683832"/>
    <lineage>
        <taxon>Eukaryota</taxon>
        <taxon>Metazoa</taxon>
        <taxon>Chordata</taxon>
        <taxon>Craniata</taxon>
        <taxon>Vertebrata</taxon>
        <taxon>Euteleostomi</taxon>
        <taxon>Actinopterygii</taxon>
        <taxon>Neopterygii</taxon>
        <taxon>Teleostei</taxon>
        <taxon>Ostariophysi</taxon>
        <taxon>Cypriniformes</taxon>
        <taxon>Cyprinidae</taxon>
        <taxon>Labeoninae</taxon>
        <taxon>Labeonini</taxon>
        <taxon>Cirrhinus</taxon>
    </lineage>
</organism>
<feature type="non-terminal residue" evidence="1">
    <location>
        <position position="54"/>
    </location>
</feature>
<reference evidence="1 2" key="1">
    <citation type="submission" date="2024-05" db="EMBL/GenBank/DDBJ databases">
        <title>Genome sequencing and assembly of Indian major carp, Cirrhinus mrigala (Hamilton, 1822).</title>
        <authorList>
            <person name="Mohindra V."/>
            <person name="Chowdhury L.M."/>
            <person name="Lal K."/>
            <person name="Jena J.K."/>
        </authorList>
    </citation>
    <scope>NUCLEOTIDE SEQUENCE [LARGE SCALE GENOMIC DNA]</scope>
    <source>
        <strain evidence="1">CM1030</strain>
        <tissue evidence="1">Blood</tissue>
    </source>
</reference>
<comment type="caution">
    <text evidence="1">The sequence shown here is derived from an EMBL/GenBank/DDBJ whole genome shotgun (WGS) entry which is preliminary data.</text>
</comment>
<dbReference type="AlphaFoldDB" id="A0ABD0RU20"/>
<name>A0ABD0RU20_CIRMR</name>
<protein>
    <submittedName>
        <fullName evidence="1">Uncharacterized protein</fullName>
    </submittedName>
</protein>
<dbReference type="PANTHER" id="PTHR43016:SF13">
    <property type="entry name" value="PRESEQUENCE PROTEASE, MITOCHONDRIAL"/>
    <property type="match status" value="1"/>
</dbReference>
<accession>A0ABD0RU20</accession>
<dbReference type="PANTHER" id="PTHR43016">
    <property type="entry name" value="PRESEQUENCE PROTEASE"/>
    <property type="match status" value="1"/>
</dbReference>
<proteinExistence type="predicted"/>